<dbReference type="PANTHER" id="PTHR43685">
    <property type="entry name" value="GLYCOSYLTRANSFERASE"/>
    <property type="match status" value="1"/>
</dbReference>
<evidence type="ECO:0000313" key="3">
    <source>
        <dbReference type="Proteomes" id="UP000030428"/>
    </source>
</evidence>
<dbReference type="Gene3D" id="3.90.550.10">
    <property type="entry name" value="Spore Coat Polysaccharide Biosynthesis Protein SpsA, Chain A"/>
    <property type="match status" value="1"/>
</dbReference>
<dbReference type="Pfam" id="PF00535">
    <property type="entry name" value="Glycos_transf_2"/>
    <property type="match status" value="1"/>
</dbReference>
<proteinExistence type="predicted"/>
<gene>
    <name evidence="2" type="ORF">PN36_04385</name>
</gene>
<dbReference type="Proteomes" id="UP000030428">
    <property type="component" value="Unassembled WGS sequence"/>
</dbReference>
<accession>A0A0A6P689</accession>
<protein>
    <submittedName>
        <fullName evidence="2">Glycosyl transferase</fullName>
    </submittedName>
</protein>
<dbReference type="CDD" id="cd00761">
    <property type="entry name" value="Glyco_tranf_GTA_type"/>
    <property type="match status" value="1"/>
</dbReference>
<evidence type="ECO:0000313" key="2">
    <source>
        <dbReference type="EMBL" id="KHD10227.1"/>
    </source>
</evidence>
<keyword evidence="3" id="KW-1185">Reference proteome</keyword>
<organism evidence="2 3">
    <name type="scientific">Candidatus Thiomargarita nelsonii</name>
    <dbReference type="NCBI Taxonomy" id="1003181"/>
    <lineage>
        <taxon>Bacteria</taxon>
        <taxon>Pseudomonadati</taxon>
        <taxon>Pseudomonadota</taxon>
        <taxon>Gammaproteobacteria</taxon>
        <taxon>Thiotrichales</taxon>
        <taxon>Thiotrichaceae</taxon>
        <taxon>Thiomargarita</taxon>
    </lineage>
</organism>
<dbReference type="SUPFAM" id="SSF53448">
    <property type="entry name" value="Nucleotide-diphospho-sugar transferases"/>
    <property type="match status" value="1"/>
</dbReference>
<dbReference type="AlphaFoldDB" id="A0A0A6P689"/>
<dbReference type="EMBL" id="JSZA02000012">
    <property type="protein sequence ID" value="KHD10227.1"/>
    <property type="molecule type" value="Genomic_DNA"/>
</dbReference>
<dbReference type="InterPro" id="IPR001173">
    <property type="entry name" value="Glyco_trans_2-like"/>
</dbReference>
<dbReference type="PANTHER" id="PTHR43685:SF2">
    <property type="entry name" value="GLYCOSYLTRANSFERASE 2-LIKE DOMAIN-CONTAINING PROTEIN"/>
    <property type="match status" value="1"/>
</dbReference>
<dbReference type="GO" id="GO:0016740">
    <property type="term" value="F:transferase activity"/>
    <property type="evidence" value="ECO:0007669"/>
    <property type="project" value="UniProtKB-KW"/>
</dbReference>
<name>A0A0A6P689_9GAMM</name>
<comment type="caution">
    <text evidence="2">The sequence shown here is derived from an EMBL/GenBank/DDBJ whole genome shotgun (WGS) entry which is preliminary data.</text>
</comment>
<sequence length="311" mass="35639">MKPLVSAVIPTYNRPQLVTRAVKSALRQTLKEIEVIVVIDGPDKTTREVLASINDSRLKVIELPIKVRGAAARNAGVAESQGEWVALLDDDDEWLPEKLARQLKVAQQSQFLYPIIACLHIRRTPQGDYIWPRRLPAPSEHLSEYLLARKGLFRGETAICTPTLFFNKSLMQRMSMKEERRIHQDWDWLLRVSALEGVGIEFVPEPLSIIWEHGLQETTGTIVNWRSSLDWIQPLKETGLVTPCAYAAFLMTTLGAAAAKAGDWRAFWLLLSKAVKQGKPKPIYFPLYFGMWLFPPKMRRWLRAIFTRQRH</sequence>
<reference evidence="2 3" key="1">
    <citation type="journal article" date="2016" name="Front. Microbiol.">
        <title>Single-Cell (Meta-)Genomics of a Dimorphic Candidatus Thiomargarita nelsonii Reveals Genomic Plasticity.</title>
        <authorList>
            <person name="Flood B.E."/>
            <person name="Fliss P."/>
            <person name="Jones D.S."/>
            <person name="Dick G.J."/>
            <person name="Jain S."/>
            <person name="Kaster A.K."/>
            <person name="Winkel M."/>
            <person name="Mussmann M."/>
            <person name="Bailey J."/>
        </authorList>
    </citation>
    <scope>NUCLEOTIDE SEQUENCE [LARGE SCALE GENOMIC DNA]</scope>
    <source>
        <strain evidence="2">Hydrate Ridge</strain>
    </source>
</reference>
<feature type="domain" description="Glycosyltransferase 2-like" evidence="1">
    <location>
        <begin position="6"/>
        <end position="164"/>
    </location>
</feature>
<keyword evidence="2" id="KW-0808">Transferase</keyword>
<dbReference type="InterPro" id="IPR029044">
    <property type="entry name" value="Nucleotide-diphossugar_trans"/>
</dbReference>
<dbReference type="InterPro" id="IPR050834">
    <property type="entry name" value="Glycosyltransf_2"/>
</dbReference>
<evidence type="ECO:0000259" key="1">
    <source>
        <dbReference type="Pfam" id="PF00535"/>
    </source>
</evidence>